<dbReference type="Proteomes" id="UP001165541">
    <property type="component" value="Unassembled WGS sequence"/>
</dbReference>
<evidence type="ECO:0008006" key="3">
    <source>
        <dbReference type="Google" id="ProtNLM"/>
    </source>
</evidence>
<accession>A0ABT0YK65</accession>
<sequence length="135" mass="15156">MKKKVAVLLDDAAHAQDRLAPRLHQTHDVHWVLVACAPRMTHRASKWVSHGAREHWRSKWAAKLFAQMQPWLDEHGLEAEPCLAKGPLPELMQQLTPDEVIDVRRPKLAGAEATGFRLPSFLVAGVGLWFAMAEA</sequence>
<keyword evidence="2" id="KW-1185">Reference proteome</keyword>
<reference evidence="1" key="1">
    <citation type="submission" date="2022-05" db="EMBL/GenBank/DDBJ databases">
        <title>Schlegelella sp. nov., isolated from mangrove soil.</title>
        <authorList>
            <person name="Liu Y."/>
            <person name="Ge X."/>
            <person name="Liu W."/>
        </authorList>
    </citation>
    <scope>NUCLEOTIDE SEQUENCE</scope>
    <source>
        <strain evidence="1">S2-27</strain>
    </source>
</reference>
<evidence type="ECO:0000313" key="1">
    <source>
        <dbReference type="EMBL" id="MCM5679095.1"/>
    </source>
</evidence>
<gene>
    <name evidence="1" type="ORF">M8A51_06065</name>
</gene>
<comment type="caution">
    <text evidence="1">The sequence shown here is derived from an EMBL/GenBank/DDBJ whole genome shotgun (WGS) entry which is preliminary data.</text>
</comment>
<protein>
    <recommendedName>
        <fullName evidence="3">Universal stress protein family protein</fullName>
    </recommendedName>
</protein>
<dbReference type="EMBL" id="JAMKFE010000003">
    <property type="protein sequence ID" value="MCM5679095.1"/>
    <property type="molecule type" value="Genomic_DNA"/>
</dbReference>
<evidence type="ECO:0000313" key="2">
    <source>
        <dbReference type="Proteomes" id="UP001165541"/>
    </source>
</evidence>
<proteinExistence type="predicted"/>
<organism evidence="1 2">
    <name type="scientific">Caldimonas mangrovi</name>
    <dbReference type="NCBI Taxonomy" id="2944811"/>
    <lineage>
        <taxon>Bacteria</taxon>
        <taxon>Pseudomonadati</taxon>
        <taxon>Pseudomonadota</taxon>
        <taxon>Betaproteobacteria</taxon>
        <taxon>Burkholderiales</taxon>
        <taxon>Sphaerotilaceae</taxon>
        <taxon>Caldimonas</taxon>
    </lineage>
</organism>
<name>A0ABT0YK65_9BURK</name>
<dbReference type="RefSeq" id="WP_251777289.1">
    <property type="nucleotide sequence ID" value="NZ_JAMKFE010000003.1"/>
</dbReference>